<evidence type="ECO:0000256" key="2">
    <source>
        <dbReference type="ARBA" id="ARBA00009977"/>
    </source>
</evidence>
<proteinExistence type="inferred from homology"/>
<evidence type="ECO:0000256" key="3">
    <source>
        <dbReference type="ARBA" id="ARBA00022448"/>
    </source>
</evidence>
<comment type="caution">
    <text evidence="10">The sequence shown here is derived from an EMBL/GenBank/DDBJ whole genome shotgun (WGS) entry which is preliminary data.</text>
</comment>
<evidence type="ECO:0000256" key="7">
    <source>
        <dbReference type="ARBA" id="ARBA00023136"/>
    </source>
</evidence>
<evidence type="ECO:0000313" key="11">
    <source>
        <dbReference type="Proteomes" id="UP001367508"/>
    </source>
</evidence>
<dbReference type="GO" id="GO:0016020">
    <property type="term" value="C:membrane"/>
    <property type="evidence" value="ECO:0007669"/>
    <property type="project" value="UniProtKB-SubCell"/>
</dbReference>
<feature type="region of interest" description="Disordered" evidence="8">
    <location>
        <begin position="114"/>
        <end position="154"/>
    </location>
</feature>
<sequence length="174" mass="18924">MRSIQSSKLIAPTGSVVVVKPSSSSSSSTNAPPSPWHSPIPYLFGGLATIMGLIAFALLMLACSYWTLITTPSQDPNLLDNNNKHTDDPQNKEPIKPYEEKILVIMAGDDKPTFLATPLRPNSSSSSSSSFPHPLGDNFHKHLGNSQDSDKSHKEIMDNHAVLENGNSQHQQHI</sequence>
<keyword evidence="5" id="KW-0029">Amino-acid transport</keyword>
<accession>A0AAN9KQL9</accession>
<feature type="transmembrane region" description="Helical" evidence="9">
    <location>
        <begin position="40"/>
        <end position="68"/>
    </location>
</feature>
<protein>
    <submittedName>
        <fullName evidence="10">Uncharacterized protein</fullName>
    </submittedName>
</protein>
<keyword evidence="4 9" id="KW-0812">Transmembrane</keyword>
<feature type="region of interest" description="Disordered" evidence="8">
    <location>
        <begin position="76"/>
        <end position="96"/>
    </location>
</feature>
<keyword evidence="6 9" id="KW-1133">Transmembrane helix</keyword>
<evidence type="ECO:0000256" key="6">
    <source>
        <dbReference type="ARBA" id="ARBA00022989"/>
    </source>
</evidence>
<comment type="subcellular location">
    <subcellularLocation>
        <location evidence="1">Membrane</location>
        <topology evidence="1">Single-pass membrane protein</topology>
    </subcellularLocation>
</comment>
<dbReference type="PANTHER" id="PTHR33228">
    <property type="entry name" value="PROTEIN GLUTAMINE DUMPER 4-RELATED"/>
    <property type="match status" value="1"/>
</dbReference>
<keyword evidence="7 9" id="KW-0472">Membrane</keyword>
<feature type="compositionally biased region" description="Basic and acidic residues" evidence="8">
    <location>
        <begin position="82"/>
        <end position="96"/>
    </location>
</feature>
<dbReference type="AlphaFoldDB" id="A0AAN9KQL9"/>
<reference evidence="10 11" key="1">
    <citation type="submission" date="2024-01" db="EMBL/GenBank/DDBJ databases">
        <title>The genomes of 5 underutilized Papilionoideae crops provide insights into root nodulation and disease resistanc.</title>
        <authorList>
            <person name="Jiang F."/>
        </authorList>
    </citation>
    <scope>NUCLEOTIDE SEQUENCE [LARGE SCALE GENOMIC DNA]</scope>
    <source>
        <strain evidence="10">LVBAO_FW01</strain>
        <tissue evidence="10">Leaves</tissue>
    </source>
</reference>
<evidence type="ECO:0000256" key="4">
    <source>
        <dbReference type="ARBA" id="ARBA00022692"/>
    </source>
</evidence>
<name>A0AAN9KQL9_CANGL</name>
<organism evidence="10 11">
    <name type="scientific">Canavalia gladiata</name>
    <name type="common">Sword bean</name>
    <name type="synonym">Dolichos gladiatus</name>
    <dbReference type="NCBI Taxonomy" id="3824"/>
    <lineage>
        <taxon>Eukaryota</taxon>
        <taxon>Viridiplantae</taxon>
        <taxon>Streptophyta</taxon>
        <taxon>Embryophyta</taxon>
        <taxon>Tracheophyta</taxon>
        <taxon>Spermatophyta</taxon>
        <taxon>Magnoliopsida</taxon>
        <taxon>eudicotyledons</taxon>
        <taxon>Gunneridae</taxon>
        <taxon>Pentapetalae</taxon>
        <taxon>rosids</taxon>
        <taxon>fabids</taxon>
        <taxon>Fabales</taxon>
        <taxon>Fabaceae</taxon>
        <taxon>Papilionoideae</taxon>
        <taxon>50 kb inversion clade</taxon>
        <taxon>NPAAA clade</taxon>
        <taxon>indigoferoid/millettioid clade</taxon>
        <taxon>Phaseoleae</taxon>
        <taxon>Canavalia</taxon>
    </lineage>
</organism>
<evidence type="ECO:0000256" key="1">
    <source>
        <dbReference type="ARBA" id="ARBA00004167"/>
    </source>
</evidence>
<comment type="similarity">
    <text evidence="2">Belongs to the GLUTAMINE DUMPER 1 (TC 9.B.60) family.</text>
</comment>
<dbReference type="PANTHER" id="PTHR33228:SF77">
    <property type="entry name" value="PROTEIN GLUTAMINE DUMPER 2"/>
    <property type="match status" value="1"/>
</dbReference>
<dbReference type="InterPro" id="IPR040359">
    <property type="entry name" value="GDU"/>
</dbReference>
<evidence type="ECO:0000313" key="10">
    <source>
        <dbReference type="EMBL" id="KAK7321554.1"/>
    </source>
</evidence>
<dbReference type="GO" id="GO:0080143">
    <property type="term" value="P:regulation of amino acid export"/>
    <property type="evidence" value="ECO:0007669"/>
    <property type="project" value="InterPro"/>
</dbReference>
<keyword evidence="11" id="KW-1185">Reference proteome</keyword>
<dbReference type="Proteomes" id="UP001367508">
    <property type="component" value="Unassembled WGS sequence"/>
</dbReference>
<dbReference type="EMBL" id="JAYMYQ010000007">
    <property type="protein sequence ID" value="KAK7321554.1"/>
    <property type="molecule type" value="Genomic_DNA"/>
</dbReference>
<evidence type="ECO:0000256" key="5">
    <source>
        <dbReference type="ARBA" id="ARBA00022970"/>
    </source>
</evidence>
<dbReference type="GO" id="GO:0006865">
    <property type="term" value="P:amino acid transport"/>
    <property type="evidence" value="ECO:0007669"/>
    <property type="project" value="UniProtKB-KW"/>
</dbReference>
<evidence type="ECO:0000256" key="9">
    <source>
        <dbReference type="SAM" id="Phobius"/>
    </source>
</evidence>
<gene>
    <name evidence="10" type="ORF">VNO77_32318</name>
</gene>
<keyword evidence="3" id="KW-0813">Transport</keyword>
<evidence type="ECO:0000256" key="8">
    <source>
        <dbReference type="SAM" id="MobiDB-lite"/>
    </source>
</evidence>